<evidence type="ECO:0000256" key="5">
    <source>
        <dbReference type="ARBA" id="ARBA00022982"/>
    </source>
</evidence>
<comment type="caution">
    <text evidence="10">The sequence shown here is derived from an EMBL/GenBank/DDBJ whole genome shotgun (WGS) entry which is preliminary data.</text>
</comment>
<feature type="compositionally biased region" description="Low complexity" evidence="8">
    <location>
        <begin position="28"/>
        <end position="55"/>
    </location>
</feature>
<dbReference type="Gene3D" id="2.60.40.420">
    <property type="entry name" value="Cupredoxins - blue copper proteins"/>
    <property type="match status" value="1"/>
</dbReference>
<evidence type="ECO:0000313" key="10">
    <source>
        <dbReference type="EMBL" id="GGO02726.1"/>
    </source>
</evidence>
<keyword evidence="11" id="KW-1185">Reference proteome</keyword>
<dbReference type="GO" id="GO:0009055">
    <property type="term" value="F:electron transfer activity"/>
    <property type="evidence" value="ECO:0007669"/>
    <property type="project" value="InterPro"/>
</dbReference>
<proteinExistence type="predicted"/>
<feature type="binding site" evidence="7">
    <location>
        <position position="119"/>
    </location>
    <ligand>
        <name>Cu cation</name>
        <dbReference type="ChEBI" id="CHEBI:23378"/>
    </ligand>
</feature>
<dbReference type="PRINTS" id="PR00155">
    <property type="entry name" value="AMICYANIN"/>
</dbReference>
<comment type="cofactor">
    <cofactor evidence="7">
        <name>Cu cation</name>
        <dbReference type="ChEBI" id="CHEBI:23378"/>
    </cofactor>
    <text evidence="7">Binds 1 copper ion per subunit.</text>
</comment>
<keyword evidence="4" id="KW-0574">Periplasm</keyword>
<dbReference type="InterPro" id="IPR000923">
    <property type="entry name" value="BlueCu_1"/>
</dbReference>
<reference evidence="10" key="1">
    <citation type="journal article" date="2014" name="Int. J. Syst. Evol. Microbiol.">
        <title>Complete genome sequence of Corynebacterium casei LMG S-19264T (=DSM 44701T), isolated from a smear-ripened cheese.</title>
        <authorList>
            <consortium name="US DOE Joint Genome Institute (JGI-PGF)"/>
            <person name="Walter F."/>
            <person name="Albersmeier A."/>
            <person name="Kalinowski J."/>
            <person name="Ruckert C."/>
        </authorList>
    </citation>
    <scope>NUCLEOTIDE SEQUENCE</scope>
    <source>
        <strain evidence="10">JCM 17820</strain>
    </source>
</reference>
<evidence type="ECO:0000259" key="9">
    <source>
        <dbReference type="Pfam" id="PF00127"/>
    </source>
</evidence>
<feature type="region of interest" description="Disordered" evidence="8">
    <location>
        <begin position="28"/>
        <end position="58"/>
    </location>
</feature>
<dbReference type="InterPro" id="IPR002386">
    <property type="entry name" value="Amicyanin/Pseudoazurin"/>
</dbReference>
<dbReference type="InterPro" id="IPR008972">
    <property type="entry name" value="Cupredoxin"/>
</dbReference>
<reference evidence="10" key="2">
    <citation type="submission" date="2020-09" db="EMBL/GenBank/DDBJ databases">
        <authorList>
            <person name="Sun Q."/>
            <person name="Ohkuma M."/>
        </authorList>
    </citation>
    <scope>NUCLEOTIDE SEQUENCE</scope>
    <source>
        <strain evidence="10">JCM 17820</strain>
    </source>
</reference>
<evidence type="ECO:0000256" key="8">
    <source>
        <dbReference type="SAM" id="MobiDB-lite"/>
    </source>
</evidence>
<evidence type="ECO:0000256" key="6">
    <source>
        <dbReference type="ARBA" id="ARBA00023008"/>
    </source>
</evidence>
<evidence type="ECO:0000256" key="3">
    <source>
        <dbReference type="ARBA" id="ARBA00022723"/>
    </source>
</evidence>
<evidence type="ECO:0000256" key="2">
    <source>
        <dbReference type="ARBA" id="ARBA00022448"/>
    </source>
</evidence>
<dbReference type="EMBL" id="BMOU01000007">
    <property type="protein sequence ID" value="GGO02726.1"/>
    <property type="molecule type" value="Genomic_DNA"/>
</dbReference>
<protein>
    <recommendedName>
        <fullName evidence="9">Blue (type 1) copper domain-containing protein</fullName>
    </recommendedName>
</protein>
<dbReference type="GO" id="GO:0042597">
    <property type="term" value="C:periplasmic space"/>
    <property type="evidence" value="ECO:0007669"/>
    <property type="project" value="UniProtKB-SubCell"/>
</dbReference>
<gene>
    <name evidence="10" type="ORF">GCM10009030_37630</name>
</gene>
<name>A0A830GSJ9_9EURY</name>
<accession>A0A830GSJ9</accession>
<feature type="region of interest" description="Disordered" evidence="8">
    <location>
        <begin position="599"/>
        <end position="624"/>
    </location>
</feature>
<feature type="binding site" evidence="7">
    <location>
        <position position="163"/>
    </location>
    <ligand>
        <name>Cu cation</name>
        <dbReference type="ChEBI" id="CHEBI:23378"/>
    </ligand>
</feature>
<dbReference type="AlphaFoldDB" id="A0A830GSJ9"/>
<dbReference type="CDD" id="cd04220">
    <property type="entry name" value="Halocyanin"/>
    <property type="match status" value="1"/>
</dbReference>
<dbReference type="RefSeq" id="WP_189001704.1">
    <property type="nucleotide sequence ID" value="NZ_BMOU01000007.1"/>
</dbReference>
<dbReference type="Pfam" id="PF00127">
    <property type="entry name" value="Copper-bind"/>
    <property type="match status" value="1"/>
</dbReference>
<evidence type="ECO:0000256" key="1">
    <source>
        <dbReference type="ARBA" id="ARBA00004418"/>
    </source>
</evidence>
<sequence length="689" mass="72900">MHDRRTVLAGTFGTLAALAGCQGLGGTETTPTDAATDASTRTPTGTSTETSSGSDVDYGGWFSDTDNFDGTTDLRGESSVTVAVGAEGNGGDFAFDPPAIHVDPGTTVVWEWTGNGGSHNVVAEDGSFESGDPVGEAGAAYERSFDSEGIHLYFCTPHRSLGMKGAVVVGDPSGGGGGQTAAYDFAAATFDAYWYSLYNMSTNIAMSANGVPFPLNEQMEQMRDQRLPAMLERAAVERPPITDPNLSFAAFTEGDPHFTQRPVLEDDTGRPDAKTLAWDKSESSGVVSPSSLAWTHLKGVTWAKNFQKHFDLLPTEMAPRFRAQLLSTLGQIGINAAILVGGSRGNGALTHGDSWEFLSEYRPAEGRIEDETRRPHHHAAMTWFLSDMSSLAQNGWFGYVNPRPLLPSEAGADAVFETDVGIQEITDGVARTTMDLFSPEDVAQQESTRSVGLMLGAVGYYGPQAGTEDDLNAAADYANGLASVVQSNLAGNGKVENGAANQAATQGMVAQGLLWASQMDGVDHTDTAGDVVGYMVDELWDDDAGTFASGTGDSTYAITARDAGDITGGLNAADAVLGNSDVRPLFARFFDSTFNTGRLQRAQRPPSVSQSKGNEPPLPPKAGGEFGQASVYNGEVAYDTEAGEWSVTDDRFYTADALYLANQDIWVGNWGGEFYQGRGVPGQSDDPPN</sequence>
<feature type="domain" description="Blue (type 1) copper" evidence="9">
    <location>
        <begin position="84"/>
        <end position="169"/>
    </location>
</feature>
<evidence type="ECO:0000313" key="11">
    <source>
        <dbReference type="Proteomes" id="UP000605784"/>
    </source>
</evidence>
<dbReference type="InterPro" id="IPR017533">
    <property type="entry name" value="Halocyanin"/>
</dbReference>
<dbReference type="SUPFAM" id="SSF49503">
    <property type="entry name" value="Cupredoxins"/>
    <property type="match status" value="1"/>
</dbReference>
<evidence type="ECO:0000256" key="4">
    <source>
        <dbReference type="ARBA" id="ARBA00022764"/>
    </source>
</evidence>
<dbReference type="Proteomes" id="UP000605784">
    <property type="component" value="Unassembled WGS sequence"/>
</dbReference>
<keyword evidence="3 7" id="KW-0479">Metal-binding</keyword>
<organism evidence="10 11">
    <name type="scientific">Haloarcula pellucida</name>
    <dbReference type="NCBI Taxonomy" id="1427151"/>
    <lineage>
        <taxon>Archaea</taxon>
        <taxon>Methanobacteriati</taxon>
        <taxon>Methanobacteriota</taxon>
        <taxon>Stenosarchaea group</taxon>
        <taxon>Halobacteria</taxon>
        <taxon>Halobacteriales</taxon>
        <taxon>Haloarculaceae</taxon>
        <taxon>Haloarcula</taxon>
    </lineage>
</organism>
<evidence type="ECO:0000256" key="7">
    <source>
        <dbReference type="PIRSR" id="PIRSR602386-1"/>
    </source>
</evidence>
<feature type="binding site" evidence="7">
    <location>
        <position position="158"/>
    </location>
    <ligand>
        <name>Cu cation</name>
        <dbReference type="ChEBI" id="CHEBI:23378"/>
    </ligand>
</feature>
<dbReference type="PROSITE" id="PS51257">
    <property type="entry name" value="PROKAR_LIPOPROTEIN"/>
    <property type="match status" value="1"/>
</dbReference>
<dbReference type="GO" id="GO:0005507">
    <property type="term" value="F:copper ion binding"/>
    <property type="evidence" value="ECO:0007669"/>
    <property type="project" value="InterPro"/>
</dbReference>
<keyword evidence="2" id="KW-0813">Transport</keyword>
<keyword evidence="6 7" id="KW-0186">Copper</keyword>
<dbReference type="NCBIfam" id="TIGR03102">
    <property type="entry name" value="halo_cynanin"/>
    <property type="match status" value="1"/>
</dbReference>
<keyword evidence="5" id="KW-0249">Electron transport</keyword>
<comment type="subcellular location">
    <subcellularLocation>
        <location evidence="1">Periplasm</location>
    </subcellularLocation>
</comment>
<feature type="binding site" evidence="7">
    <location>
        <position position="155"/>
    </location>
    <ligand>
        <name>Cu cation</name>
        <dbReference type="ChEBI" id="CHEBI:23378"/>
    </ligand>
</feature>